<comment type="caution">
    <text evidence="1">The sequence shown here is derived from an EMBL/GenBank/DDBJ whole genome shotgun (WGS) entry which is preliminary data.</text>
</comment>
<accession>A0ABQ1W8R2</accession>
<dbReference type="RefSeq" id="WP_120460560.1">
    <property type="nucleotide sequence ID" value="NZ_BMIW01000084.1"/>
</dbReference>
<evidence type="ECO:0008006" key="3">
    <source>
        <dbReference type="Google" id="ProtNLM"/>
    </source>
</evidence>
<organism evidence="1 2">
    <name type="scientific">Paenibacillus aceti</name>
    <dbReference type="NCBI Taxonomy" id="1820010"/>
    <lineage>
        <taxon>Bacteria</taxon>
        <taxon>Bacillati</taxon>
        <taxon>Bacillota</taxon>
        <taxon>Bacilli</taxon>
        <taxon>Bacillales</taxon>
        <taxon>Paenibacillaceae</taxon>
        <taxon>Paenibacillus</taxon>
    </lineage>
</organism>
<reference evidence="2" key="1">
    <citation type="journal article" date="2019" name="Int. J. Syst. Evol. Microbiol.">
        <title>The Global Catalogue of Microorganisms (GCM) 10K type strain sequencing project: providing services to taxonomists for standard genome sequencing and annotation.</title>
        <authorList>
            <consortium name="The Broad Institute Genomics Platform"/>
            <consortium name="The Broad Institute Genome Sequencing Center for Infectious Disease"/>
            <person name="Wu L."/>
            <person name="Ma J."/>
        </authorList>
    </citation>
    <scope>NUCLEOTIDE SEQUENCE [LARGE SCALE GENOMIC DNA]</scope>
    <source>
        <strain evidence="2">CGMCC 1.15420</strain>
    </source>
</reference>
<evidence type="ECO:0000313" key="1">
    <source>
        <dbReference type="EMBL" id="GGG20696.1"/>
    </source>
</evidence>
<proteinExistence type="predicted"/>
<gene>
    <name evidence="1" type="ORF">GCM10010913_48680</name>
</gene>
<dbReference type="EMBL" id="BMIW01000084">
    <property type="protein sequence ID" value="GGG20696.1"/>
    <property type="molecule type" value="Genomic_DNA"/>
</dbReference>
<evidence type="ECO:0000313" key="2">
    <source>
        <dbReference type="Proteomes" id="UP000608420"/>
    </source>
</evidence>
<protein>
    <recommendedName>
        <fullName evidence="3">ACB domain-containing protein</fullName>
    </recommendedName>
</protein>
<name>A0ABQ1W8R2_9BACL</name>
<dbReference type="Proteomes" id="UP000608420">
    <property type="component" value="Unassembled WGS sequence"/>
</dbReference>
<keyword evidence="2" id="KW-1185">Reference proteome</keyword>
<sequence>MSGKKEVEYIQLDLEQMLKEKKMTKTSKSEGTKTRTIYEMEAKYIQDILKARDIFKDIKEGDPVFFSAYFNVTSGGKKKSGPHYSLEEIRDAEWWKDKSGFRQYFDQKVYFYGTLKVTAERYDSTRVDG</sequence>